<dbReference type="Proteomes" id="UP000007431">
    <property type="component" value="Unassembled WGS sequence"/>
</dbReference>
<dbReference type="EMBL" id="GL377303">
    <property type="protein sequence ID" value="EFJ00408.1"/>
    <property type="molecule type" value="Genomic_DNA"/>
</dbReference>
<feature type="region of interest" description="Disordered" evidence="1">
    <location>
        <begin position="1"/>
        <end position="51"/>
    </location>
</feature>
<dbReference type="GeneID" id="9594491"/>
<keyword evidence="3" id="KW-1185">Reference proteome</keyword>
<name>D8PSW5_SCHCM</name>
<dbReference type="RefSeq" id="XP_003035310.1">
    <property type="nucleotide sequence ID" value="XM_003035264.1"/>
</dbReference>
<dbReference type="OrthoDB" id="3052721at2759"/>
<protein>
    <submittedName>
        <fullName evidence="2">Uncharacterized protein</fullName>
    </submittedName>
</protein>
<sequence>MSRKVKRSACQRPRKNRSPAQRAVLASARAKLERDNRENIDPSRNDSSPAVPLACLCPPESRMCIPLADHDRLIDNVRRTVRRRDLKLKKIIAEVRHDTAVHKAELSSMEEAHQREIRLASQTIHDMHYQLVTAEEEIARLHRVVEEQQRFLVQLQTKALHSRRTLDALHKRTMRNSPWHRRRKAEIIRERAVQDRLEKRIFNKGAYTAQARALIRELIRTGCSEKKAGALFIEFGRLLGIKDLQRLHAPSARSSQRFIAEGGVAADMQTGMTVALNQKTALQKLMNADITSSSDSTTFRHQNYNSNFLALRPVSKSGELSDESVLHALGISASVDHSSAAQLSGYLACLEHKFGIWNRSPMAQRMGLYASLQTYALNLKGTNGDHAADVRKSNQDLEQFKSDMTVAYLGSEQLKKLSPQDLVQRIIPFARAAISEAGGSAAWVQLSGEERAARNLGVMEALARSLGRTLLDRMNPAERGKLSRFLWSGCCMHKELNSVKGGDEAMRNYYDEHPDVPRPVLLANRDNAAVLRQVQDGEQLTSAEMHALVMSSCGAIKATTLGGMICNNKDKKKGQHDTYVWFFQTTLGLSSSHVFPDVSNTQFQSHCDAACEIVCHLATYRIFMQCVYWRKDKPGFTNVEQNFYNVLYDVPTLTEMCVLVLYANCITYPYARRVRGPGTNHLNALELGPYHADLKVFVRTLISNPDLALGPRADFRTATFDKQEMHRPLAYAAVRAMQKWLPVLRTLFVVFLEGALVTWERFTSEFVEGGIIDQLSNEERSAIFVPATNDANESALGTVVASKRRRPNETLNQFNARYTYEHNHTRGFMDIFQEADEKYIHKQARLVLESLPQAKIRKAQTEHDSRVAAEHQQKEAKKALVRTERWKELTRIELVLNLRALKDLSNEEMKHQLDVWRYVQRAPNIPRGKEMPRKKFREDALRRLITQYPAGKVPDSQKTPVSPLEAKLGQPIGPTVTRMMPRLSGPRVSAGSSADGQVDGGDALYDSEDDED</sequence>
<dbReference type="OMA" id="HIPHESR"/>
<evidence type="ECO:0000256" key="1">
    <source>
        <dbReference type="SAM" id="MobiDB-lite"/>
    </source>
</evidence>
<feature type="region of interest" description="Disordered" evidence="1">
    <location>
        <begin position="951"/>
        <end position="1012"/>
    </location>
</feature>
<gene>
    <name evidence="2" type="ORF">SCHCODRAFT_232734</name>
</gene>
<dbReference type="KEGG" id="scm:SCHCO_01146520"/>
<dbReference type="eggNOG" id="ENOG502SI1J">
    <property type="taxonomic scope" value="Eukaryota"/>
</dbReference>
<reference evidence="2 3" key="1">
    <citation type="journal article" date="2010" name="Nat. Biotechnol.">
        <title>Genome sequence of the model mushroom Schizophyllum commune.</title>
        <authorList>
            <person name="Ohm R.A."/>
            <person name="de Jong J.F."/>
            <person name="Lugones L.G."/>
            <person name="Aerts A."/>
            <person name="Kothe E."/>
            <person name="Stajich J.E."/>
            <person name="de Vries R.P."/>
            <person name="Record E."/>
            <person name="Levasseur A."/>
            <person name="Baker S.E."/>
            <person name="Bartholomew K.A."/>
            <person name="Coutinho P.M."/>
            <person name="Erdmann S."/>
            <person name="Fowler T.J."/>
            <person name="Gathman A.C."/>
            <person name="Lombard V."/>
            <person name="Henrissat B."/>
            <person name="Knabe N."/>
            <person name="Kuees U."/>
            <person name="Lilly W.W."/>
            <person name="Lindquist E."/>
            <person name="Lucas S."/>
            <person name="Magnuson J.K."/>
            <person name="Piumi F."/>
            <person name="Raudaskoski M."/>
            <person name="Salamov A."/>
            <person name="Schmutz J."/>
            <person name="Schwarze F.W.M.R."/>
            <person name="vanKuyk P.A."/>
            <person name="Horton J.S."/>
            <person name="Grigoriev I.V."/>
            <person name="Woesten H.A.B."/>
        </authorList>
    </citation>
    <scope>NUCLEOTIDE SEQUENCE [LARGE SCALE GENOMIC DNA]</scope>
    <source>
        <strain evidence="3">H4-8 / FGSC 9210</strain>
    </source>
</reference>
<dbReference type="AlphaFoldDB" id="D8PSW5"/>
<feature type="compositionally biased region" description="Basic and acidic residues" evidence="1">
    <location>
        <begin position="30"/>
        <end position="44"/>
    </location>
</feature>
<evidence type="ECO:0000313" key="2">
    <source>
        <dbReference type="EMBL" id="EFJ00408.1"/>
    </source>
</evidence>
<organism evidence="3">
    <name type="scientific">Schizophyllum commune (strain H4-8 / FGSC 9210)</name>
    <name type="common">Split gill fungus</name>
    <dbReference type="NCBI Taxonomy" id="578458"/>
    <lineage>
        <taxon>Eukaryota</taxon>
        <taxon>Fungi</taxon>
        <taxon>Dikarya</taxon>
        <taxon>Basidiomycota</taxon>
        <taxon>Agaricomycotina</taxon>
        <taxon>Agaricomycetes</taxon>
        <taxon>Agaricomycetidae</taxon>
        <taxon>Agaricales</taxon>
        <taxon>Schizophyllaceae</taxon>
        <taxon>Schizophyllum</taxon>
    </lineage>
</organism>
<dbReference type="InParanoid" id="D8PSW5"/>
<feature type="compositionally biased region" description="Basic residues" evidence="1">
    <location>
        <begin position="1"/>
        <end position="17"/>
    </location>
</feature>
<dbReference type="HOGENOM" id="CLU_006824_0_1_1"/>
<dbReference type="VEuPathDB" id="FungiDB:SCHCODRAFT_01146520"/>
<accession>D8PSW5</accession>
<proteinExistence type="predicted"/>
<evidence type="ECO:0000313" key="3">
    <source>
        <dbReference type="Proteomes" id="UP000007431"/>
    </source>
</evidence>